<evidence type="ECO:0000313" key="2">
    <source>
        <dbReference type="EMBL" id="RSL57899.1"/>
    </source>
</evidence>
<accession>A0A428PY35</accession>
<comment type="caution">
    <text evidence="2">The sequence shown here is derived from an EMBL/GenBank/DDBJ whole genome shotgun (WGS) entry which is preliminary data.</text>
</comment>
<evidence type="ECO:0000313" key="3">
    <source>
        <dbReference type="Proteomes" id="UP000288168"/>
    </source>
</evidence>
<keyword evidence="3" id="KW-1185">Reference proteome</keyword>
<dbReference type="Proteomes" id="UP000288168">
    <property type="component" value="Unassembled WGS sequence"/>
</dbReference>
<organism evidence="2 3">
    <name type="scientific">Fusarium duplospermum</name>
    <dbReference type="NCBI Taxonomy" id="1325734"/>
    <lineage>
        <taxon>Eukaryota</taxon>
        <taxon>Fungi</taxon>
        <taxon>Dikarya</taxon>
        <taxon>Ascomycota</taxon>
        <taxon>Pezizomycotina</taxon>
        <taxon>Sordariomycetes</taxon>
        <taxon>Hypocreomycetidae</taxon>
        <taxon>Hypocreales</taxon>
        <taxon>Nectriaceae</taxon>
        <taxon>Fusarium</taxon>
        <taxon>Fusarium solani species complex</taxon>
    </lineage>
</organism>
<gene>
    <name evidence="2" type="ORF">CEP54_008071</name>
</gene>
<dbReference type="AlphaFoldDB" id="A0A428PY35"/>
<protein>
    <submittedName>
        <fullName evidence="2">Uncharacterized protein</fullName>
    </submittedName>
</protein>
<reference evidence="2 3" key="1">
    <citation type="submission" date="2017-06" db="EMBL/GenBank/DDBJ databases">
        <title>Comparative genomic analysis of Ambrosia Fusariam Clade fungi.</title>
        <authorList>
            <person name="Stajich J.E."/>
            <person name="Carrillo J."/>
            <person name="Kijimoto T."/>
            <person name="Eskalen A."/>
            <person name="O'Donnell K."/>
            <person name="Kasson M."/>
        </authorList>
    </citation>
    <scope>NUCLEOTIDE SEQUENCE [LARGE SCALE GENOMIC DNA]</scope>
    <source>
        <strain evidence="2 3">NRRL62584</strain>
    </source>
</reference>
<name>A0A428PY35_9HYPO</name>
<proteinExistence type="predicted"/>
<dbReference type="EMBL" id="NKCI01000078">
    <property type="protein sequence ID" value="RSL57899.1"/>
    <property type="molecule type" value="Genomic_DNA"/>
</dbReference>
<evidence type="ECO:0000256" key="1">
    <source>
        <dbReference type="SAM" id="SignalP"/>
    </source>
</evidence>
<feature type="chain" id="PRO_5019003221" evidence="1">
    <location>
        <begin position="29"/>
        <end position="141"/>
    </location>
</feature>
<sequence>MDGVASTRALGYTWHVLIQTLALPLVNSTWPPLAKSRCLTQRAGVFSNPSVDAGEGMAWQGTVVDWGVSGMPSLSPRVKGPGPQSERATGLVGPCLLAAEQACLHAWLSGLVSANLPACTRHFAVPLDPLAARLPPGHSFV</sequence>
<feature type="signal peptide" evidence="1">
    <location>
        <begin position="1"/>
        <end position="28"/>
    </location>
</feature>
<keyword evidence="1" id="KW-0732">Signal</keyword>